<dbReference type="InterPro" id="IPR050109">
    <property type="entry name" value="HTH-type_TetR-like_transc_reg"/>
</dbReference>
<dbReference type="PANTHER" id="PTHR30055">
    <property type="entry name" value="HTH-TYPE TRANSCRIPTIONAL REGULATOR RUTR"/>
    <property type="match status" value="1"/>
</dbReference>
<dbReference type="PANTHER" id="PTHR30055:SF238">
    <property type="entry name" value="MYCOFACTOCIN BIOSYNTHESIS TRANSCRIPTIONAL REGULATOR MFTR-RELATED"/>
    <property type="match status" value="1"/>
</dbReference>
<evidence type="ECO:0000256" key="1">
    <source>
        <dbReference type="ARBA" id="ARBA00023015"/>
    </source>
</evidence>
<dbReference type="RefSeq" id="WP_230368100.1">
    <property type="nucleotide sequence ID" value="NZ_JAJALK010000021.1"/>
</dbReference>
<protein>
    <submittedName>
        <fullName evidence="6">AcrR family transcriptional regulator</fullName>
    </submittedName>
</protein>
<name>A0AAJ1TYL4_9HYPH</name>
<dbReference type="Gene3D" id="1.10.357.10">
    <property type="entry name" value="Tetracycline Repressor, domain 2"/>
    <property type="match status" value="1"/>
</dbReference>
<dbReference type="GO" id="GO:0000976">
    <property type="term" value="F:transcription cis-regulatory region binding"/>
    <property type="evidence" value="ECO:0007669"/>
    <property type="project" value="TreeGrafter"/>
</dbReference>
<proteinExistence type="predicted"/>
<evidence type="ECO:0000259" key="5">
    <source>
        <dbReference type="PROSITE" id="PS50977"/>
    </source>
</evidence>
<sequence>MDAAIKLFLHDGFAETSVDAIALAADVSRRSVFRYFATKEDIVLTWAMSTGPDLVRELDVLDCAVDPVQAALCAVTRHVERHGAEHAVSLALGQLIERTPSLRARAHEKYLGWEDLLSQALTDRGATSVAGRMAAALAVSGLRIAVREWIASEGRHPVGDFLAEAYRPFSSLIP</sequence>
<dbReference type="SUPFAM" id="SSF46689">
    <property type="entry name" value="Homeodomain-like"/>
    <property type="match status" value="1"/>
</dbReference>
<dbReference type="InterPro" id="IPR023772">
    <property type="entry name" value="DNA-bd_HTH_TetR-type_CS"/>
</dbReference>
<dbReference type="InterPro" id="IPR041347">
    <property type="entry name" value="MftR_C"/>
</dbReference>
<comment type="caution">
    <text evidence="6">The sequence shown here is derived from an EMBL/GenBank/DDBJ whole genome shotgun (WGS) entry which is preliminary data.</text>
</comment>
<feature type="DNA-binding region" description="H-T-H motif" evidence="4">
    <location>
        <begin position="17"/>
        <end position="36"/>
    </location>
</feature>
<evidence type="ECO:0000256" key="4">
    <source>
        <dbReference type="PROSITE-ProRule" id="PRU00335"/>
    </source>
</evidence>
<accession>A0AAJ1TYL4</accession>
<evidence type="ECO:0000313" key="6">
    <source>
        <dbReference type="EMBL" id="MDQ0547179.1"/>
    </source>
</evidence>
<reference evidence="6" key="1">
    <citation type="submission" date="2023-07" db="EMBL/GenBank/DDBJ databases">
        <title>Genomic Encyclopedia of Type Strains, Phase IV (KMG-IV): sequencing the most valuable type-strain genomes for metagenomic binning, comparative biology and taxonomic classification.</title>
        <authorList>
            <person name="Goeker M."/>
        </authorList>
    </citation>
    <scope>NUCLEOTIDE SEQUENCE</scope>
    <source>
        <strain evidence="6">DSM 19569</strain>
    </source>
</reference>
<gene>
    <name evidence="6" type="ORF">QO001_006135</name>
</gene>
<feature type="domain" description="HTH tetR-type" evidence="5">
    <location>
        <begin position="1"/>
        <end position="54"/>
    </location>
</feature>
<dbReference type="PROSITE" id="PS01081">
    <property type="entry name" value="HTH_TETR_1"/>
    <property type="match status" value="1"/>
</dbReference>
<evidence type="ECO:0000256" key="2">
    <source>
        <dbReference type="ARBA" id="ARBA00023125"/>
    </source>
</evidence>
<dbReference type="InterPro" id="IPR001647">
    <property type="entry name" value="HTH_TetR"/>
</dbReference>
<dbReference type="Proteomes" id="UP001223420">
    <property type="component" value="Unassembled WGS sequence"/>
</dbReference>
<dbReference type="AlphaFoldDB" id="A0AAJ1TYL4"/>
<dbReference type="PROSITE" id="PS50977">
    <property type="entry name" value="HTH_TETR_2"/>
    <property type="match status" value="1"/>
</dbReference>
<keyword evidence="3" id="KW-0804">Transcription</keyword>
<keyword evidence="1" id="KW-0805">Transcription regulation</keyword>
<dbReference type="EMBL" id="JAUSWL010000022">
    <property type="protein sequence ID" value="MDQ0547179.1"/>
    <property type="molecule type" value="Genomic_DNA"/>
</dbReference>
<evidence type="ECO:0000313" key="7">
    <source>
        <dbReference type="Proteomes" id="UP001223420"/>
    </source>
</evidence>
<dbReference type="Pfam" id="PF17754">
    <property type="entry name" value="TetR_C_14"/>
    <property type="match status" value="1"/>
</dbReference>
<dbReference type="Pfam" id="PF00440">
    <property type="entry name" value="TetR_N"/>
    <property type="match status" value="1"/>
</dbReference>
<evidence type="ECO:0000256" key="3">
    <source>
        <dbReference type="ARBA" id="ARBA00023163"/>
    </source>
</evidence>
<dbReference type="InterPro" id="IPR009057">
    <property type="entry name" value="Homeodomain-like_sf"/>
</dbReference>
<dbReference type="GO" id="GO:0003700">
    <property type="term" value="F:DNA-binding transcription factor activity"/>
    <property type="evidence" value="ECO:0007669"/>
    <property type="project" value="TreeGrafter"/>
</dbReference>
<organism evidence="6 7">
    <name type="scientific">Methylobacterium brachiatum</name>
    <dbReference type="NCBI Taxonomy" id="269660"/>
    <lineage>
        <taxon>Bacteria</taxon>
        <taxon>Pseudomonadati</taxon>
        <taxon>Pseudomonadota</taxon>
        <taxon>Alphaproteobacteria</taxon>
        <taxon>Hyphomicrobiales</taxon>
        <taxon>Methylobacteriaceae</taxon>
        <taxon>Methylobacterium</taxon>
    </lineage>
</organism>
<keyword evidence="2 4" id="KW-0238">DNA-binding</keyword>